<evidence type="ECO:0000313" key="2">
    <source>
        <dbReference type="Proteomes" id="UP001454036"/>
    </source>
</evidence>
<evidence type="ECO:0000313" key="1">
    <source>
        <dbReference type="EMBL" id="GAA0159312.1"/>
    </source>
</evidence>
<reference evidence="1 2" key="1">
    <citation type="submission" date="2024-01" db="EMBL/GenBank/DDBJ databases">
        <title>The complete chloroplast genome sequence of Lithospermum erythrorhizon: insights into the phylogenetic relationship among Boraginaceae species and the maternal lineages of purple gromwells.</title>
        <authorList>
            <person name="Okada T."/>
            <person name="Watanabe K."/>
        </authorList>
    </citation>
    <scope>NUCLEOTIDE SEQUENCE [LARGE SCALE GENOMIC DNA]</scope>
</reference>
<name>A0AAV3QAT7_LITER</name>
<keyword evidence="2" id="KW-1185">Reference proteome</keyword>
<protein>
    <submittedName>
        <fullName evidence="1">Uncharacterized protein</fullName>
    </submittedName>
</protein>
<organism evidence="1 2">
    <name type="scientific">Lithospermum erythrorhizon</name>
    <name type="common">Purple gromwell</name>
    <name type="synonym">Lithospermum officinale var. erythrorhizon</name>
    <dbReference type="NCBI Taxonomy" id="34254"/>
    <lineage>
        <taxon>Eukaryota</taxon>
        <taxon>Viridiplantae</taxon>
        <taxon>Streptophyta</taxon>
        <taxon>Embryophyta</taxon>
        <taxon>Tracheophyta</taxon>
        <taxon>Spermatophyta</taxon>
        <taxon>Magnoliopsida</taxon>
        <taxon>eudicotyledons</taxon>
        <taxon>Gunneridae</taxon>
        <taxon>Pentapetalae</taxon>
        <taxon>asterids</taxon>
        <taxon>lamiids</taxon>
        <taxon>Boraginales</taxon>
        <taxon>Boraginaceae</taxon>
        <taxon>Boraginoideae</taxon>
        <taxon>Lithospermeae</taxon>
        <taxon>Lithospermum</taxon>
    </lineage>
</organism>
<dbReference type="AlphaFoldDB" id="A0AAV3QAT7"/>
<comment type="caution">
    <text evidence="1">The sequence shown here is derived from an EMBL/GenBank/DDBJ whole genome shotgun (WGS) entry which is preliminary data.</text>
</comment>
<gene>
    <name evidence="1" type="ORF">LIER_38840</name>
</gene>
<accession>A0AAV3QAT7</accession>
<dbReference type="Proteomes" id="UP001454036">
    <property type="component" value="Unassembled WGS sequence"/>
</dbReference>
<sequence length="69" mass="7748">MCLNENYDAIKDRILIMEPWPIVSKAYSMVAQVKKKSSVAIGMSFLEHADGNSVMFGRSVVDDKKVVKK</sequence>
<dbReference type="EMBL" id="BAABME010020085">
    <property type="protein sequence ID" value="GAA0159312.1"/>
    <property type="molecule type" value="Genomic_DNA"/>
</dbReference>
<proteinExistence type="predicted"/>